<evidence type="ECO:0000256" key="1">
    <source>
        <dbReference type="ARBA" id="ARBA00022679"/>
    </source>
</evidence>
<dbReference type="Proteomes" id="UP000321857">
    <property type="component" value="Chromosome"/>
</dbReference>
<name>A0A516ISA2_9SPHN</name>
<dbReference type="Gene3D" id="3.40.630.30">
    <property type="match status" value="1"/>
</dbReference>
<reference evidence="4 5" key="1">
    <citation type="submission" date="2019-07" db="EMBL/GenBank/DDBJ databases">
        <title>Sphingomonas AE3 Genome sequencing and assembly.</title>
        <authorList>
            <person name="Kim H."/>
        </authorList>
    </citation>
    <scope>NUCLEOTIDE SEQUENCE [LARGE SCALE GENOMIC DNA]</scope>
    <source>
        <strain evidence="4 5">AE3</strain>
    </source>
</reference>
<dbReference type="OrthoDB" id="143110at2"/>
<evidence type="ECO:0000313" key="4">
    <source>
        <dbReference type="EMBL" id="QDP19770.1"/>
    </source>
</evidence>
<evidence type="ECO:0000313" key="5">
    <source>
        <dbReference type="Proteomes" id="UP000321857"/>
    </source>
</evidence>
<dbReference type="InterPro" id="IPR016181">
    <property type="entry name" value="Acyl_CoA_acyltransferase"/>
</dbReference>
<dbReference type="GO" id="GO:0016747">
    <property type="term" value="F:acyltransferase activity, transferring groups other than amino-acyl groups"/>
    <property type="evidence" value="ECO:0007669"/>
    <property type="project" value="InterPro"/>
</dbReference>
<gene>
    <name evidence="4" type="ORF">FMM02_07255</name>
</gene>
<dbReference type="Pfam" id="PF00583">
    <property type="entry name" value="Acetyltransf_1"/>
    <property type="match status" value="1"/>
</dbReference>
<dbReference type="InterPro" id="IPR000182">
    <property type="entry name" value="GNAT_dom"/>
</dbReference>
<dbReference type="PANTHER" id="PTHR43877:SF1">
    <property type="entry name" value="ACETYLTRANSFERASE"/>
    <property type="match status" value="1"/>
</dbReference>
<dbReference type="SUPFAM" id="SSF55729">
    <property type="entry name" value="Acyl-CoA N-acyltransferases (Nat)"/>
    <property type="match status" value="1"/>
</dbReference>
<evidence type="ECO:0000259" key="3">
    <source>
        <dbReference type="PROSITE" id="PS51186"/>
    </source>
</evidence>
<accession>A0A516ISA2</accession>
<protein>
    <submittedName>
        <fullName evidence="4">GNAT family N-acetyltransferase</fullName>
    </submittedName>
</protein>
<proteinExistence type="predicted"/>
<dbReference type="PROSITE" id="PS51186">
    <property type="entry name" value="GNAT"/>
    <property type="match status" value="1"/>
</dbReference>
<dbReference type="CDD" id="cd04301">
    <property type="entry name" value="NAT_SF"/>
    <property type="match status" value="1"/>
</dbReference>
<feature type="domain" description="N-acetyltransferase" evidence="3">
    <location>
        <begin position="4"/>
        <end position="170"/>
    </location>
</feature>
<dbReference type="PANTHER" id="PTHR43877">
    <property type="entry name" value="AMINOALKYLPHOSPHONATE N-ACETYLTRANSFERASE-RELATED-RELATED"/>
    <property type="match status" value="1"/>
</dbReference>
<dbReference type="EMBL" id="CP041659">
    <property type="protein sequence ID" value="QDP19770.1"/>
    <property type="molecule type" value="Genomic_DNA"/>
</dbReference>
<keyword evidence="2" id="KW-0012">Acyltransferase</keyword>
<dbReference type="RefSeq" id="WP_147494219.1">
    <property type="nucleotide sequence ID" value="NZ_CP041659.1"/>
</dbReference>
<organism evidence="4 5">
    <name type="scientific">Sphingomonas xanthus</name>
    <dbReference type="NCBI Taxonomy" id="2594473"/>
    <lineage>
        <taxon>Bacteria</taxon>
        <taxon>Pseudomonadati</taxon>
        <taxon>Pseudomonadota</taxon>
        <taxon>Alphaproteobacteria</taxon>
        <taxon>Sphingomonadales</taxon>
        <taxon>Sphingomonadaceae</taxon>
        <taxon>Sphingomonas</taxon>
    </lineage>
</organism>
<evidence type="ECO:0000256" key="2">
    <source>
        <dbReference type="ARBA" id="ARBA00023315"/>
    </source>
</evidence>
<keyword evidence="1 4" id="KW-0808">Transferase</keyword>
<dbReference type="AlphaFoldDB" id="A0A516ISA2"/>
<keyword evidence="5" id="KW-1185">Reference proteome</keyword>
<sequence>MSRVSYRIARTDDAQALAELGAATFTATFGHLYRAEDLAIFLQNHSPAAWRKELGDPAFEVKVAEAGGRMVGYAKLGPPHLPFEPRGEAAELRQLYVIEEMKGSGVAHELIRWVIERARVRHADHLYLSVFTDNHRARRFYEKLGFEAEGTYHFMVGDHADEDIVMRLQL</sequence>
<dbReference type="KEGG" id="sxa:FMM02_07255"/>
<dbReference type="InterPro" id="IPR050832">
    <property type="entry name" value="Bact_Acetyltransf"/>
</dbReference>